<keyword evidence="3 5" id="KW-0285">Flavoprotein</keyword>
<dbReference type="InterPro" id="IPR013786">
    <property type="entry name" value="AcylCoA_DH/ox_N"/>
</dbReference>
<dbReference type="Proteomes" id="UP001304769">
    <property type="component" value="Unassembled WGS sequence"/>
</dbReference>
<dbReference type="PANTHER" id="PTHR43884">
    <property type="entry name" value="ACYL-COA DEHYDROGENASE"/>
    <property type="match status" value="1"/>
</dbReference>
<feature type="domain" description="Acyl-CoA oxidase/dehydrogenase middle" evidence="7">
    <location>
        <begin position="146"/>
        <end position="242"/>
    </location>
</feature>
<comment type="similarity">
    <text evidence="2 5">Belongs to the acyl-CoA dehydrogenase family.</text>
</comment>
<dbReference type="Pfam" id="PF02771">
    <property type="entry name" value="Acyl-CoA_dh_N"/>
    <property type="match status" value="1"/>
</dbReference>
<dbReference type="InterPro" id="IPR036250">
    <property type="entry name" value="AcylCo_DH-like_C"/>
</dbReference>
<dbReference type="CDD" id="cd00567">
    <property type="entry name" value="ACAD"/>
    <property type="match status" value="1"/>
</dbReference>
<evidence type="ECO:0000256" key="5">
    <source>
        <dbReference type="RuleBase" id="RU362125"/>
    </source>
</evidence>
<sequence>MTTIDEARLDGAAFDGATLDSSAARLPQFADVARMEGELGSPEDPARVLSFAQALATDEREELPHGALGLLRELGWHRYCVPAELGGGLRWCEQFLMQARVLARRDLTVAISQSTQLWSVLVWLGGDAEQRRRLADEALRGEVIPCLAYSERDHGADLTANDLTATTTPTGYVLDGSKWPINRAVTSTHAILLARTAPGRDGRSQSLFLVRKAELPRERIVDLPRVAVYGLRGCDISGIGFESASLAADSRIGAEGEGLELALRGLLITRTFCGGLSLGAADTMLRVVTRYLRDRRLYDGPATDIPHVRETLANAYLSLLIAECIGLVAARGLHLFPAEASTWSSLAKVQSTRLVDDSSRNLARVLGARYYMRAEGPEAIFQKMLRDSAVVSLFDGSEPVCLDALAAQLPLMARARKARRGEEWSALYDFRVLLEDFRPERVVVFGRGEDAVLASLPALEAGLAALVPDRDCRAEQLARLREGVARLRHELDDLFAEVEGLRVGVAGAFGPAAPTTSTKRTSARMVRLATALCGLHAKVVTVGVWLHNRDHLGPWFASGAWLEAALHRASAERPDPGSLTPAMSENLFDRLVEQLDASRYFSILPLDQAPSPQPA</sequence>
<dbReference type="EMBL" id="JAYGGQ010000007">
    <property type="protein sequence ID" value="MEA5455190.1"/>
    <property type="molecule type" value="Genomic_DNA"/>
</dbReference>
<protein>
    <submittedName>
        <fullName evidence="9">Acyl-CoA dehydrogenase family protein</fullName>
    </submittedName>
</protein>
<organism evidence="9 10">
    <name type="scientific">Sinomonas terricola</name>
    <dbReference type="NCBI Taxonomy" id="3110330"/>
    <lineage>
        <taxon>Bacteria</taxon>
        <taxon>Bacillati</taxon>
        <taxon>Actinomycetota</taxon>
        <taxon>Actinomycetes</taxon>
        <taxon>Micrococcales</taxon>
        <taxon>Micrococcaceae</taxon>
        <taxon>Sinomonas</taxon>
    </lineage>
</organism>
<evidence type="ECO:0000256" key="1">
    <source>
        <dbReference type="ARBA" id="ARBA00001974"/>
    </source>
</evidence>
<dbReference type="InterPro" id="IPR006091">
    <property type="entry name" value="Acyl-CoA_Oxase/DH_mid-dom"/>
</dbReference>
<comment type="cofactor">
    <cofactor evidence="1 5">
        <name>FAD</name>
        <dbReference type="ChEBI" id="CHEBI:57692"/>
    </cofactor>
</comment>
<evidence type="ECO:0000313" key="9">
    <source>
        <dbReference type="EMBL" id="MEA5455190.1"/>
    </source>
</evidence>
<evidence type="ECO:0000259" key="6">
    <source>
        <dbReference type="Pfam" id="PF00441"/>
    </source>
</evidence>
<reference evidence="9 10" key="1">
    <citation type="submission" date="2023-12" db="EMBL/GenBank/DDBJ databases">
        <title>Sinomonas terricola sp. nov, isolated from litchi orchard soil in Guangdong, PR China.</title>
        <authorList>
            <person name="Jiaxin W."/>
            <person name="Yang Z."/>
            <person name="Honghui Z."/>
        </authorList>
    </citation>
    <scope>NUCLEOTIDE SEQUENCE [LARGE SCALE GENOMIC DNA]</scope>
    <source>
        <strain evidence="9 10">JGH33</strain>
    </source>
</reference>
<feature type="domain" description="Acyl-CoA dehydrogenase/oxidase N-terminal" evidence="8">
    <location>
        <begin position="54"/>
        <end position="142"/>
    </location>
</feature>
<evidence type="ECO:0000259" key="7">
    <source>
        <dbReference type="Pfam" id="PF02770"/>
    </source>
</evidence>
<dbReference type="PANTHER" id="PTHR43884:SF12">
    <property type="entry name" value="ISOVALERYL-COA DEHYDROGENASE, MITOCHONDRIAL-RELATED"/>
    <property type="match status" value="1"/>
</dbReference>
<evidence type="ECO:0000259" key="8">
    <source>
        <dbReference type="Pfam" id="PF02771"/>
    </source>
</evidence>
<dbReference type="SUPFAM" id="SSF56645">
    <property type="entry name" value="Acyl-CoA dehydrogenase NM domain-like"/>
    <property type="match status" value="1"/>
</dbReference>
<dbReference type="Gene3D" id="1.20.140.10">
    <property type="entry name" value="Butyryl-CoA Dehydrogenase, subunit A, domain 3"/>
    <property type="match status" value="1"/>
</dbReference>
<evidence type="ECO:0000256" key="3">
    <source>
        <dbReference type="ARBA" id="ARBA00022630"/>
    </source>
</evidence>
<dbReference type="Gene3D" id="2.40.110.10">
    <property type="entry name" value="Butyryl-CoA Dehydrogenase, subunit A, domain 2"/>
    <property type="match status" value="1"/>
</dbReference>
<keyword evidence="10" id="KW-1185">Reference proteome</keyword>
<gene>
    <name evidence="9" type="ORF">SPF06_10700</name>
</gene>
<dbReference type="SUPFAM" id="SSF47203">
    <property type="entry name" value="Acyl-CoA dehydrogenase C-terminal domain-like"/>
    <property type="match status" value="1"/>
</dbReference>
<dbReference type="InterPro" id="IPR046373">
    <property type="entry name" value="Acyl-CoA_Oxase/DH_mid-dom_sf"/>
</dbReference>
<dbReference type="InterPro" id="IPR037069">
    <property type="entry name" value="AcylCoA_DH/ox_N_sf"/>
</dbReference>
<dbReference type="RefSeq" id="WP_323279047.1">
    <property type="nucleotide sequence ID" value="NZ_JAYGGQ010000007.1"/>
</dbReference>
<keyword evidence="5" id="KW-0560">Oxidoreductase</keyword>
<dbReference type="InterPro" id="IPR009100">
    <property type="entry name" value="AcylCoA_DH/oxidase_NM_dom_sf"/>
</dbReference>
<evidence type="ECO:0000313" key="10">
    <source>
        <dbReference type="Proteomes" id="UP001304769"/>
    </source>
</evidence>
<dbReference type="Gene3D" id="1.10.540.10">
    <property type="entry name" value="Acyl-CoA dehydrogenase/oxidase, N-terminal domain"/>
    <property type="match status" value="1"/>
</dbReference>
<keyword evidence="4 5" id="KW-0274">FAD</keyword>
<name>A0ABU5T695_9MICC</name>
<dbReference type="InterPro" id="IPR009075">
    <property type="entry name" value="AcylCo_DH/oxidase_C"/>
</dbReference>
<dbReference type="Pfam" id="PF00441">
    <property type="entry name" value="Acyl-CoA_dh_1"/>
    <property type="match status" value="1"/>
</dbReference>
<evidence type="ECO:0000256" key="4">
    <source>
        <dbReference type="ARBA" id="ARBA00022827"/>
    </source>
</evidence>
<proteinExistence type="inferred from homology"/>
<accession>A0ABU5T695</accession>
<feature type="domain" description="Acyl-CoA dehydrogenase/oxidase C-terminal" evidence="6">
    <location>
        <begin position="256"/>
        <end position="408"/>
    </location>
</feature>
<comment type="caution">
    <text evidence="9">The sequence shown here is derived from an EMBL/GenBank/DDBJ whole genome shotgun (WGS) entry which is preliminary data.</text>
</comment>
<evidence type="ECO:0000256" key="2">
    <source>
        <dbReference type="ARBA" id="ARBA00009347"/>
    </source>
</evidence>
<dbReference type="Pfam" id="PF02770">
    <property type="entry name" value="Acyl-CoA_dh_M"/>
    <property type="match status" value="1"/>
</dbReference>